<dbReference type="InterPro" id="IPR022700">
    <property type="entry name" value="CLIP"/>
</dbReference>
<dbReference type="InterPro" id="IPR001254">
    <property type="entry name" value="Trypsin_dom"/>
</dbReference>
<organism evidence="12">
    <name type="scientific">Photinus pyralis</name>
    <name type="common">Common eastern firefly</name>
    <name type="synonym">Lampyris pyralis</name>
    <dbReference type="NCBI Taxonomy" id="7054"/>
    <lineage>
        <taxon>Eukaryota</taxon>
        <taxon>Metazoa</taxon>
        <taxon>Ecdysozoa</taxon>
        <taxon>Arthropoda</taxon>
        <taxon>Hexapoda</taxon>
        <taxon>Insecta</taxon>
        <taxon>Pterygota</taxon>
        <taxon>Neoptera</taxon>
        <taxon>Endopterygota</taxon>
        <taxon>Coleoptera</taxon>
        <taxon>Polyphaga</taxon>
        <taxon>Elateriformia</taxon>
        <taxon>Elateroidea</taxon>
        <taxon>Lampyridae</taxon>
        <taxon>Lampyrinae</taxon>
        <taxon>Photinus</taxon>
    </lineage>
</organism>
<dbReference type="GO" id="GO:0005576">
    <property type="term" value="C:extracellular region"/>
    <property type="evidence" value="ECO:0007669"/>
    <property type="project" value="UniProtKB-SubCell"/>
</dbReference>
<dbReference type="Pfam" id="PF00089">
    <property type="entry name" value="Trypsin"/>
    <property type="match status" value="1"/>
</dbReference>
<evidence type="ECO:0000256" key="3">
    <source>
        <dbReference type="ARBA" id="ARBA00022801"/>
    </source>
</evidence>
<dbReference type="PRINTS" id="PR00722">
    <property type="entry name" value="CHYMOTRYPSIN"/>
</dbReference>
<evidence type="ECO:0000256" key="4">
    <source>
        <dbReference type="ARBA" id="ARBA00022825"/>
    </source>
</evidence>
<dbReference type="AlphaFoldDB" id="A0A1Y1M8F2"/>
<evidence type="ECO:0000256" key="8">
    <source>
        <dbReference type="RuleBase" id="RU363034"/>
    </source>
</evidence>
<dbReference type="InterPro" id="IPR051487">
    <property type="entry name" value="Ser/Thr_Proteases_Immune/Dev"/>
</dbReference>
<dbReference type="InterPro" id="IPR009003">
    <property type="entry name" value="Peptidase_S1_PA"/>
</dbReference>
<name>A0A1Y1M8F2_PHOPY</name>
<evidence type="ECO:0000256" key="7">
    <source>
        <dbReference type="ARBA" id="ARBA00024195"/>
    </source>
</evidence>
<dbReference type="InterPro" id="IPR033116">
    <property type="entry name" value="TRYPSIN_SER"/>
</dbReference>
<dbReference type="PROSITE" id="PS00135">
    <property type="entry name" value="TRYPSIN_SER"/>
    <property type="match status" value="1"/>
</dbReference>
<keyword evidence="6" id="KW-0325">Glycoprotein</keyword>
<comment type="domain">
    <text evidence="9">The clip domain consists of 35-55 residues which are 'knitted' together usually by 3 conserved disulfide bonds forming a clip-like compact structure.</text>
</comment>
<dbReference type="PROSITE" id="PS00134">
    <property type="entry name" value="TRYPSIN_HIS"/>
    <property type="match status" value="1"/>
</dbReference>
<feature type="domain" description="Peptidase S1" evidence="10">
    <location>
        <begin position="112"/>
        <end position="368"/>
    </location>
</feature>
<dbReference type="SMART" id="SM00020">
    <property type="entry name" value="Tryp_SPc"/>
    <property type="match status" value="1"/>
</dbReference>
<dbReference type="Gene3D" id="2.40.10.10">
    <property type="entry name" value="Trypsin-like serine proteases"/>
    <property type="match status" value="2"/>
</dbReference>
<dbReference type="FunFam" id="2.40.10.10:FF:000002">
    <property type="entry name" value="Transmembrane protease serine"/>
    <property type="match status" value="1"/>
</dbReference>
<proteinExistence type="inferred from homology"/>
<evidence type="ECO:0000313" key="12">
    <source>
        <dbReference type="EMBL" id="JAV81973.1"/>
    </source>
</evidence>
<dbReference type="SMART" id="SM00680">
    <property type="entry name" value="CLIP"/>
    <property type="match status" value="1"/>
</dbReference>
<dbReference type="PANTHER" id="PTHR24256">
    <property type="entry name" value="TRYPTASE-RELATED"/>
    <property type="match status" value="1"/>
</dbReference>
<keyword evidence="9" id="KW-0964">Secreted</keyword>
<dbReference type="PROSITE" id="PS51888">
    <property type="entry name" value="CLIP"/>
    <property type="match status" value="1"/>
</dbReference>
<evidence type="ECO:0000256" key="6">
    <source>
        <dbReference type="ARBA" id="ARBA00023180"/>
    </source>
</evidence>
<comment type="similarity">
    <text evidence="7 9">Belongs to the peptidase S1 family. CLIP subfamily.</text>
</comment>
<keyword evidence="1 8" id="KW-0645">Protease</keyword>
<dbReference type="FunFam" id="2.40.10.10:FF:000028">
    <property type="entry name" value="Serine protease easter"/>
    <property type="match status" value="1"/>
</dbReference>
<evidence type="ECO:0000256" key="1">
    <source>
        <dbReference type="ARBA" id="ARBA00022670"/>
    </source>
</evidence>
<dbReference type="SUPFAM" id="SSF50494">
    <property type="entry name" value="Trypsin-like serine proteases"/>
    <property type="match status" value="1"/>
</dbReference>
<protein>
    <recommendedName>
        <fullName evidence="9">CLIP domain-containing serine protease</fullName>
        <ecNumber evidence="8">3.4.21.-</ecNumber>
    </recommendedName>
</protein>
<dbReference type="InterPro" id="IPR038565">
    <property type="entry name" value="CLIP_sf"/>
</dbReference>
<sequence length="368" mass="39968">MLAMQIFNMFSVTVFLVQLFLAAVFCASRNSPCTTPHKENGKCISVRSCPDILAALQSGAEGVNFAQQSQCGYDSEPLVCCGSMGPKSVDIFDHNLLADRKTCGIERTDSKIFGGTSTDIDEFPWLALLRYVDTIGNDEGFKCGGSLINDRYVLSAAHCISVPANQGIILSGVRLGEWRQSTEIDCVGKRGLQKCTEPVVDVGIQRSIPHPGYSIRTRDNDIGLLRLQRNVDFSDFIQPVCLPPPNGVLPNIGSSMMVAGWGRTETSDASDVKLKALVPLVASSACKKRFGRRGYISDNQFCAGGVGGNDSCQGDSGGPLMRYVVPNADVQWIQEGIISWGVMCGLETYPGVYTRVSKYSNWIVDNMF</sequence>
<dbReference type="PROSITE" id="PS50240">
    <property type="entry name" value="TRYPSIN_DOM"/>
    <property type="match status" value="1"/>
</dbReference>
<feature type="domain" description="Clip" evidence="11">
    <location>
        <begin position="32"/>
        <end position="81"/>
    </location>
</feature>
<evidence type="ECO:0000259" key="10">
    <source>
        <dbReference type="PROSITE" id="PS50240"/>
    </source>
</evidence>
<dbReference type="InterPro" id="IPR043504">
    <property type="entry name" value="Peptidase_S1_PA_chymotrypsin"/>
</dbReference>
<dbReference type="GO" id="GO:0004252">
    <property type="term" value="F:serine-type endopeptidase activity"/>
    <property type="evidence" value="ECO:0007669"/>
    <property type="project" value="UniProtKB-UniRule"/>
</dbReference>
<keyword evidence="3 8" id="KW-0378">Hydrolase</keyword>
<reference evidence="12" key="1">
    <citation type="journal article" date="2016" name="Sci. Rep.">
        <title>Molecular characterization of firefly nuptial gifts: a multi-omics approach sheds light on postcopulatory sexual selection.</title>
        <authorList>
            <person name="Al-Wathiqui N."/>
            <person name="Fallon T.R."/>
            <person name="South A."/>
            <person name="Weng J.K."/>
            <person name="Lewis S.M."/>
        </authorList>
    </citation>
    <scope>NUCLEOTIDE SEQUENCE</scope>
</reference>
<evidence type="ECO:0000259" key="11">
    <source>
        <dbReference type="PROSITE" id="PS51888"/>
    </source>
</evidence>
<dbReference type="InterPro" id="IPR018114">
    <property type="entry name" value="TRYPSIN_HIS"/>
</dbReference>
<evidence type="ECO:0000256" key="9">
    <source>
        <dbReference type="RuleBase" id="RU366078"/>
    </source>
</evidence>
<comment type="subcellular location">
    <subcellularLocation>
        <location evidence="9">Secreted</location>
    </subcellularLocation>
</comment>
<dbReference type="InterPro" id="IPR001314">
    <property type="entry name" value="Peptidase_S1A"/>
</dbReference>
<evidence type="ECO:0000256" key="2">
    <source>
        <dbReference type="ARBA" id="ARBA00022729"/>
    </source>
</evidence>
<feature type="chain" id="PRO_5023964179" description="CLIP domain-containing serine protease" evidence="9">
    <location>
        <begin position="27"/>
        <end position="368"/>
    </location>
</feature>
<dbReference type="GO" id="GO:0006508">
    <property type="term" value="P:proteolysis"/>
    <property type="evidence" value="ECO:0007669"/>
    <property type="project" value="UniProtKB-KW"/>
</dbReference>
<dbReference type="CDD" id="cd00190">
    <property type="entry name" value="Tryp_SPc"/>
    <property type="match status" value="1"/>
</dbReference>
<keyword evidence="4 8" id="KW-0720">Serine protease</keyword>
<keyword evidence="5" id="KW-1015">Disulfide bond</keyword>
<dbReference type="EMBL" id="GEZM01037723">
    <property type="protein sequence ID" value="JAV81973.1"/>
    <property type="molecule type" value="Transcribed_RNA"/>
</dbReference>
<feature type="signal peptide" evidence="9">
    <location>
        <begin position="1"/>
        <end position="26"/>
    </location>
</feature>
<dbReference type="Gene3D" id="3.30.1640.30">
    <property type="match status" value="1"/>
</dbReference>
<dbReference type="Pfam" id="PF12032">
    <property type="entry name" value="CLIP"/>
    <property type="match status" value="1"/>
</dbReference>
<keyword evidence="2 9" id="KW-0732">Signal</keyword>
<accession>A0A1Y1M8F2</accession>
<evidence type="ECO:0000256" key="5">
    <source>
        <dbReference type="ARBA" id="ARBA00023157"/>
    </source>
</evidence>
<dbReference type="EC" id="3.4.21.-" evidence="8"/>